<reference evidence="1" key="1">
    <citation type="submission" date="2023-02" db="EMBL/GenBank/DDBJ databases">
        <title>Pathogen: clinical or host-associated sample.</title>
        <authorList>
            <person name="Hergert J."/>
            <person name="Casey R."/>
            <person name="Wagner J."/>
            <person name="Young E.L."/>
            <person name="Oakeson K.F."/>
        </authorList>
    </citation>
    <scope>NUCLEOTIDE SEQUENCE</scope>
    <source>
        <strain evidence="1">2022CK-00830</strain>
    </source>
</reference>
<gene>
    <name evidence="1" type="ORF">PUW23_16495</name>
</gene>
<dbReference type="AlphaFoldDB" id="A0AAX3MU31"/>
<evidence type="ECO:0000313" key="1">
    <source>
        <dbReference type="EMBL" id="WDH81126.1"/>
    </source>
</evidence>
<dbReference type="Proteomes" id="UP001220962">
    <property type="component" value="Chromosome"/>
</dbReference>
<organism evidence="1 2">
    <name type="scientific">Paenibacillus urinalis</name>
    <dbReference type="NCBI Taxonomy" id="521520"/>
    <lineage>
        <taxon>Bacteria</taxon>
        <taxon>Bacillati</taxon>
        <taxon>Bacillota</taxon>
        <taxon>Bacilli</taxon>
        <taxon>Bacillales</taxon>
        <taxon>Paenibacillaceae</taxon>
        <taxon>Paenibacillus</taxon>
    </lineage>
</organism>
<sequence length="121" mass="14330">MESLILEITKEDKSAVKRLLSHYPKMMGTIEALRRKENRTKLEEQTLESWGRIVNELDSAMKMIEDEETRRIVEHRYIKAKKYKLTVDLFYSENLSERTIDRRLNAGIESITEALKRSEVI</sequence>
<name>A0AAX3MU31_9BACL</name>
<evidence type="ECO:0008006" key="3">
    <source>
        <dbReference type="Google" id="ProtNLM"/>
    </source>
</evidence>
<dbReference type="EMBL" id="CP118101">
    <property type="protein sequence ID" value="WDH81126.1"/>
    <property type="molecule type" value="Genomic_DNA"/>
</dbReference>
<evidence type="ECO:0000313" key="2">
    <source>
        <dbReference type="Proteomes" id="UP001220962"/>
    </source>
</evidence>
<accession>A0AAX3MU31</accession>
<proteinExistence type="predicted"/>
<protein>
    <recommendedName>
        <fullName evidence="3">RNA polymerase sigma-70 region 4 domain-containing protein</fullName>
    </recommendedName>
</protein>
<dbReference type="RefSeq" id="WP_205052808.1">
    <property type="nucleotide sequence ID" value="NZ_CP118101.1"/>
</dbReference>